<dbReference type="Pfam" id="PF19281">
    <property type="entry name" value="PHYHIP_C"/>
    <property type="match status" value="1"/>
</dbReference>
<dbReference type="AlphaFoldDB" id="A0AA88XQW9"/>
<organism evidence="2 3">
    <name type="scientific">Pinctada imbricata</name>
    <name type="common">Atlantic pearl-oyster</name>
    <name type="synonym">Pinctada martensii</name>
    <dbReference type="NCBI Taxonomy" id="66713"/>
    <lineage>
        <taxon>Eukaryota</taxon>
        <taxon>Metazoa</taxon>
        <taxon>Spiralia</taxon>
        <taxon>Lophotrochozoa</taxon>
        <taxon>Mollusca</taxon>
        <taxon>Bivalvia</taxon>
        <taxon>Autobranchia</taxon>
        <taxon>Pteriomorphia</taxon>
        <taxon>Pterioida</taxon>
        <taxon>Pterioidea</taxon>
        <taxon>Pteriidae</taxon>
        <taxon>Pinctada</taxon>
    </lineage>
</organism>
<comment type="caution">
    <text evidence="2">The sequence shown here is derived from an EMBL/GenBank/DDBJ whole genome shotgun (WGS) entry which is preliminary data.</text>
</comment>
<evidence type="ECO:0000259" key="1">
    <source>
        <dbReference type="Pfam" id="PF19281"/>
    </source>
</evidence>
<keyword evidence="3" id="KW-1185">Reference proteome</keyword>
<evidence type="ECO:0000313" key="3">
    <source>
        <dbReference type="Proteomes" id="UP001186944"/>
    </source>
</evidence>
<name>A0AA88XQW9_PINIB</name>
<gene>
    <name evidence="2" type="ORF">FSP39_023300</name>
</gene>
<protein>
    <recommendedName>
        <fullName evidence="1">Phytanoyl-CoA hydroxylase-interacting protein-like C-terminal domain-containing protein</fullName>
    </recommendedName>
</protein>
<reference evidence="2" key="1">
    <citation type="submission" date="2019-08" db="EMBL/GenBank/DDBJ databases">
        <title>The improved chromosome-level genome for the pearl oyster Pinctada fucata martensii using PacBio sequencing and Hi-C.</title>
        <authorList>
            <person name="Zheng Z."/>
        </authorList>
    </citation>
    <scope>NUCLEOTIDE SEQUENCE</scope>
    <source>
        <strain evidence="2">ZZ-2019</strain>
        <tissue evidence="2">Adductor muscle</tissue>
    </source>
</reference>
<dbReference type="Proteomes" id="UP001186944">
    <property type="component" value="Unassembled WGS sequence"/>
</dbReference>
<dbReference type="PANTHER" id="PTHR15698:SF10">
    <property type="entry name" value="PHYTANOYL-COA HYDROXYLASE-INTERACTING PROTEIN-LIKE C-TERMINAL DOMAIN-CONTAINING PROTEIN"/>
    <property type="match status" value="1"/>
</dbReference>
<dbReference type="InterPro" id="IPR042868">
    <property type="entry name" value="PHYHIP/PHYHIPL"/>
</dbReference>
<dbReference type="PANTHER" id="PTHR15698">
    <property type="entry name" value="PROTEIN CBG15099"/>
    <property type="match status" value="1"/>
</dbReference>
<sequence length="465" mass="53422">MGKKNVTLRRHHGRNVTLQFSWPNTKPFYVDAFLLIVNCPYAKRSLYQVLDVDSAYSIYDLPFEHSPATSTISIGEVIVYGLRRFVDSTNGGWFFGIKTFGNIELGPESAQKEFNMKLATTTKNEFPKFREETTFEIDNVFFPPSAYSLANLSSRNRKRESVIILFEEVIRQGAPEYKKFVFIQHGGDIFHIPFQLEAATDYRVRVKRGTITKNGGFLITASAHVSFQTYMSFVELEELFHKAVNHIVGKGIRVVPLTHFYRTKPSAYFDNIRKNYGGVMKKYIKNLGGDQASSLNRNIKGLFFSAHLDSSTLAPPPHSPYGDQRIHIPVYLMMGKDTNLYFADFYCHYHVHRVTLVLTHQYSQSDFFCKQRLLQLNIQYNPFLTLPNFENCAHVTAGLKVEVFYTEDVDIASLLWFFPSSVYFTKVQMGKQNDMKKAVIITRIGFNKREGCTVCNLNKRLKPLA</sequence>
<dbReference type="InterPro" id="IPR045545">
    <property type="entry name" value="PHYIP/PHIPL_C"/>
</dbReference>
<feature type="domain" description="Phytanoyl-CoA hydroxylase-interacting protein-like C-terminal" evidence="1">
    <location>
        <begin position="232"/>
        <end position="412"/>
    </location>
</feature>
<proteinExistence type="predicted"/>
<accession>A0AA88XQW9</accession>
<evidence type="ECO:0000313" key="2">
    <source>
        <dbReference type="EMBL" id="KAK3088749.1"/>
    </source>
</evidence>
<dbReference type="EMBL" id="VSWD01000011">
    <property type="protein sequence ID" value="KAK3088749.1"/>
    <property type="molecule type" value="Genomic_DNA"/>
</dbReference>